<keyword evidence="6 8" id="KW-0449">Lipoprotein</keyword>
<evidence type="ECO:0000256" key="6">
    <source>
        <dbReference type="ARBA" id="ARBA00023288"/>
    </source>
</evidence>
<dbReference type="Proteomes" id="UP001609176">
    <property type="component" value="Unassembled WGS sequence"/>
</dbReference>
<dbReference type="EMBL" id="JBIMSN010000085">
    <property type="protein sequence ID" value="MFH5230681.1"/>
    <property type="molecule type" value="Genomic_DNA"/>
</dbReference>
<keyword evidence="3" id="KW-0732">Signal</keyword>
<dbReference type="Proteomes" id="UP001609175">
    <property type="component" value="Unassembled WGS sequence"/>
</dbReference>
<organism evidence="8 12">
    <name type="scientific">Antrihabitans spumae</name>
    <dbReference type="NCBI Taxonomy" id="3373370"/>
    <lineage>
        <taxon>Bacteria</taxon>
        <taxon>Bacillati</taxon>
        <taxon>Actinomycetota</taxon>
        <taxon>Actinomycetes</taxon>
        <taxon>Mycobacteriales</taxon>
        <taxon>Nocardiaceae</taxon>
        <taxon>Antrihabitans</taxon>
    </lineage>
</organism>
<comment type="subcellular location">
    <subcellularLocation>
        <location evidence="1">Cell membrane</location>
        <topology evidence="1">Lipid-anchor</topology>
    </subcellularLocation>
</comment>
<name>A0ABW7KAA0_9NOCA</name>
<comment type="caution">
    <text evidence="8">The sequence shown here is derived from an EMBL/GenBank/DDBJ whole genome shotgun (WGS) entry which is preliminary data.</text>
</comment>
<evidence type="ECO:0000313" key="11">
    <source>
        <dbReference type="Proteomes" id="UP001609176"/>
    </source>
</evidence>
<evidence type="ECO:0000313" key="9">
    <source>
        <dbReference type="EMBL" id="MFH5244511.1"/>
    </source>
</evidence>
<keyword evidence="2" id="KW-1003">Cell membrane</keyword>
<accession>A0ABW7KAA0</accession>
<dbReference type="EMBL" id="JBIMSO010000046">
    <property type="protein sequence ID" value="MFH5208789.1"/>
    <property type="molecule type" value="Genomic_DNA"/>
</dbReference>
<evidence type="ECO:0000313" key="10">
    <source>
        <dbReference type="Proteomes" id="UP001609175"/>
    </source>
</evidence>
<keyword evidence="4" id="KW-0472">Membrane</keyword>
<dbReference type="Gene3D" id="3.30.2030.20">
    <property type="match status" value="1"/>
</dbReference>
<dbReference type="Pfam" id="PF16708">
    <property type="entry name" value="LppA"/>
    <property type="match status" value="1"/>
</dbReference>
<evidence type="ECO:0000313" key="12">
    <source>
        <dbReference type="Proteomes" id="UP001609219"/>
    </source>
</evidence>
<protein>
    <submittedName>
        <fullName evidence="8">LppA family lipoprotein</fullName>
    </submittedName>
</protein>
<dbReference type="InterPro" id="IPR032018">
    <property type="entry name" value="LppA/LppB/LprP"/>
</dbReference>
<dbReference type="EMBL" id="JBIMSP010000044">
    <property type="protein sequence ID" value="MFH5244511.1"/>
    <property type="molecule type" value="Genomic_DNA"/>
</dbReference>
<reference evidence="10 11" key="1">
    <citation type="submission" date="2024-10" db="EMBL/GenBank/DDBJ databases">
        <authorList>
            <person name="Riesco R."/>
        </authorList>
    </citation>
    <scope>NUCLEOTIDE SEQUENCE [LARGE SCALE GENOMIC DNA]</scope>
    <source>
        <strain evidence="9 11">NCIMB 15448</strain>
        <strain evidence="7 10">NCIMB 15449</strain>
        <strain evidence="8 12">NCIMB 15450</strain>
    </source>
</reference>
<evidence type="ECO:0000256" key="4">
    <source>
        <dbReference type="ARBA" id="ARBA00023136"/>
    </source>
</evidence>
<evidence type="ECO:0000256" key="5">
    <source>
        <dbReference type="ARBA" id="ARBA00023139"/>
    </source>
</evidence>
<evidence type="ECO:0000313" key="7">
    <source>
        <dbReference type="EMBL" id="MFH5208789.1"/>
    </source>
</evidence>
<evidence type="ECO:0000256" key="2">
    <source>
        <dbReference type="ARBA" id="ARBA00022475"/>
    </source>
</evidence>
<dbReference type="RefSeq" id="WP_395114322.1">
    <property type="nucleotide sequence ID" value="NZ_JBIMSN010000085.1"/>
</dbReference>
<proteinExistence type="predicted"/>
<evidence type="ECO:0000256" key="1">
    <source>
        <dbReference type="ARBA" id="ARBA00004193"/>
    </source>
</evidence>
<gene>
    <name evidence="9" type="ORF">ACHIPV_21945</name>
    <name evidence="7" type="ORF">ACHIPZ_11350</name>
    <name evidence="8" type="ORF">ACHIRB_19225</name>
</gene>
<evidence type="ECO:0000256" key="3">
    <source>
        <dbReference type="ARBA" id="ARBA00022729"/>
    </source>
</evidence>
<evidence type="ECO:0000313" key="8">
    <source>
        <dbReference type="EMBL" id="MFH5230681.1"/>
    </source>
</evidence>
<keyword evidence="12" id="KW-1185">Reference proteome</keyword>
<dbReference type="Proteomes" id="UP001609219">
    <property type="component" value="Unassembled WGS sequence"/>
</dbReference>
<sequence>MDDEERLKIKIAELRSQPSLEETERLLNDTVGQITDAATGIVGTLRWEQVQVRNQGLCGHDYRDTGGLDVFLPHIRADRPVPEENWSQVLEAAREIARQAGITEMQIFSDVPGNREVRMYGENGNAITIGYRGATVISGRTGCRLPAADLAQPPS</sequence>
<keyword evidence="5" id="KW-0564">Palmitate</keyword>